<dbReference type="PANTHER" id="PTHR35011:SF2">
    <property type="entry name" value="2,3-DIKETO-L-GULONATE TRAP TRANSPORTER SMALL PERMEASE PROTEIN YIAM"/>
    <property type="match status" value="1"/>
</dbReference>
<comment type="caution">
    <text evidence="11">The sequence shown here is derived from an EMBL/GenBank/DDBJ whole genome shotgun (WGS) entry which is preliminary data.</text>
</comment>
<dbReference type="InterPro" id="IPR007387">
    <property type="entry name" value="TRAP_DctQ"/>
</dbReference>
<dbReference type="InterPro" id="IPR055348">
    <property type="entry name" value="DctQ"/>
</dbReference>
<evidence type="ECO:0000256" key="9">
    <source>
        <dbReference type="RuleBase" id="RU369079"/>
    </source>
</evidence>
<keyword evidence="5 9" id="KW-0812">Transmembrane</keyword>
<accession>A0ABN7K2E6</accession>
<organism evidence="11 12">
    <name type="scientific">Pseudorhizobium halotolerans</name>
    <dbReference type="NCBI Taxonomy" id="1233081"/>
    <lineage>
        <taxon>Bacteria</taxon>
        <taxon>Pseudomonadati</taxon>
        <taxon>Pseudomonadota</taxon>
        <taxon>Alphaproteobacteria</taxon>
        <taxon>Hyphomicrobiales</taxon>
        <taxon>Rhizobiaceae</taxon>
        <taxon>Rhizobium/Agrobacterium group</taxon>
        <taxon>Pseudorhizobium</taxon>
    </lineage>
</organism>
<evidence type="ECO:0000256" key="5">
    <source>
        <dbReference type="ARBA" id="ARBA00022692"/>
    </source>
</evidence>
<evidence type="ECO:0000256" key="1">
    <source>
        <dbReference type="ARBA" id="ARBA00004429"/>
    </source>
</evidence>
<evidence type="ECO:0000259" key="10">
    <source>
        <dbReference type="Pfam" id="PF04290"/>
    </source>
</evidence>
<proteinExistence type="inferred from homology"/>
<protein>
    <recommendedName>
        <fullName evidence="9">TRAP transporter small permease protein</fullName>
    </recommendedName>
</protein>
<keyword evidence="2 9" id="KW-0813">Transport</keyword>
<evidence type="ECO:0000256" key="8">
    <source>
        <dbReference type="ARBA" id="ARBA00038436"/>
    </source>
</evidence>
<sequence length="190" mass="20680">MTTDEIDWSRGPRPFALAIQGLDSLNALLKWIVGGLLALATTAVAIQIVVRFILGAIGVNIAAPWTEEVARYSSIWAVFLGVAVLTRQSGLIAVEMFPQLLPKRPGTAVKIAATLISMAFFSAVFLIGLRFTHEGLMETSPVMRLRMVWIHAAIPVGSGLAILNMLAFLLECAFFGRNAVEVEDPEMRLE</sequence>
<evidence type="ECO:0000313" key="12">
    <source>
        <dbReference type="Proteomes" id="UP000601041"/>
    </source>
</evidence>
<name>A0ABN7K2E6_9HYPH</name>
<evidence type="ECO:0000256" key="2">
    <source>
        <dbReference type="ARBA" id="ARBA00022448"/>
    </source>
</evidence>
<reference evidence="11 12" key="1">
    <citation type="submission" date="2020-11" db="EMBL/GenBank/DDBJ databases">
        <authorList>
            <person name="Lassalle F."/>
        </authorList>
    </citation>
    <scope>NUCLEOTIDE SEQUENCE [LARGE SCALE GENOMIC DNA]</scope>
    <source>
        <strain evidence="11 12">AB21</strain>
    </source>
</reference>
<comment type="subcellular location">
    <subcellularLocation>
        <location evidence="1 9">Cell inner membrane</location>
        <topology evidence="1 9">Multi-pass membrane protein</topology>
    </subcellularLocation>
</comment>
<dbReference type="Pfam" id="PF04290">
    <property type="entry name" value="DctQ"/>
    <property type="match status" value="1"/>
</dbReference>
<keyword evidence="12" id="KW-1185">Reference proteome</keyword>
<keyword evidence="3" id="KW-1003">Cell membrane</keyword>
<comment type="subunit">
    <text evidence="9">The complex comprises the extracytoplasmic solute receptor protein and the two transmembrane proteins.</text>
</comment>
<feature type="transmembrane region" description="Helical" evidence="9">
    <location>
        <begin position="31"/>
        <end position="54"/>
    </location>
</feature>
<dbReference type="PANTHER" id="PTHR35011">
    <property type="entry name" value="2,3-DIKETO-L-GULONATE TRAP TRANSPORTER SMALL PERMEASE PROTEIN YIAM"/>
    <property type="match status" value="1"/>
</dbReference>
<comment type="similarity">
    <text evidence="8 9">Belongs to the TRAP transporter small permease family.</text>
</comment>
<feature type="transmembrane region" description="Helical" evidence="9">
    <location>
        <begin position="149"/>
        <end position="170"/>
    </location>
</feature>
<dbReference type="Proteomes" id="UP000601041">
    <property type="component" value="Unassembled WGS sequence"/>
</dbReference>
<feature type="transmembrane region" description="Helical" evidence="9">
    <location>
        <begin position="74"/>
        <end position="97"/>
    </location>
</feature>
<feature type="transmembrane region" description="Helical" evidence="9">
    <location>
        <begin position="109"/>
        <end position="129"/>
    </location>
</feature>
<evidence type="ECO:0000256" key="3">
    <source>
        <dbReference type="ARBA" id="ARBA00022475"/>
    </source>
</evidence>
<comment type="function">
    <text evidence="9">Part of the tripartite ATP-independent periplasmic (TRAP) transport system.</text>
</comment>
<evidence type="ECO:0000256" key="4">
    <source>
        <dbReference type="ARBA" id="ARBA00022519"/>
    </source>
</evidence>
<feature type="domain" description="Tripartite ATP-independent periplasmic transporters DctQ component" evidence="10">
    <location>
        <begin position="43"/>
        <end position="172"/>
    </location>
</feature>
<keyword evidence="6 9" id="KW-1133">Transmembrane helix</keyword>
<evidence type="ECO:0000256" key="6">
    <source>
        <dbReference type="ARBA" id="ARBA00022989"/>
    </source>
</evidence>
<evidence type="ECO:0000313" key="11">
    <source>
        <dbReference type="EMBL" id="CAD7053321.1"/>
    </source>
</evidence>
<gene>
    <name evidence="11" type="ORF">RHAB21_04485</name>
</gene>
<keyword evidence="4 9" id="KW-0997">Cell inner membrane</keyword>
<dbReference type="EMBL" id="CABFWE030000013">
    <property type="protein sequence ID" value="CAD7053321.1"/>
    <property type="molecule type" value="Genomic_DNA"/>
</dbReference>
<keyword evidence="7 9" id="KW-0472">Membrane</keyword>
<evidence type="ECO:0000256" key="7">
    <source>
        <dbReference type="ARBA" id="ARBA00023136"/>
    </source>
</evidence>